<evidence type="ECO:0000256" key="9">
    <source>
        <dbReference type="ARBA" id="ARBA00031155"/>
    </source>
</evidence>
<sequence length="346" mass="37260">MDLLQQLDIVHPIFVAPMAGVSTPELAAAVSNAGGLGALGLGASSAQAAKTAIEKTRQLTQKPFQVNFFCHQPVEYDPQHAQQWIDYLSTQFAEFDAAPPQTLQKIYQSFAENDDLLDVVLETKPKAVSFHFGLPRPDQMTALKQAGILTMVSVTQLSEALAAQQAGIDILIAQGIEAGGHRGTFNPQCDAGLATLDLLLLLKQYIDLPIVAAGGIMTGEDIRLYRELGADAAQLGTAFVQCAESAANDAYRAALFEQPLTQISDSISGRAARGLFNAWHQYVDLPERPQHAGYPYSYDLGKQLHAAASKQGEQGFGAFWAGSNVANIRRLDATALMQTLLDEMSE</sequence>
<organism evidence="12 13">
    <name type="scientific">Acinetobacter populi</name>
    <dbReference type="NCBI Taxonomy" id="1582270"/>
    <lineage>
        <taxon>Bacteria</taxon>
        <taxon>Pseudomonadati</taxon>
        <taxon>Pseudomonadota</taxon>
        <taxon>Gammaproteobacteria</taxon>
        <taxon>Moraxellales</taxon>
        <taxon>Moraxellaceae</taxon>
        <taxon>Acinetobacter</taxon>
    </lineage>
</organism>
<evidence type="ECO:0000256" key="2">
    <source>
        <dbReference type="ARBA" id="ARBA00009881"/>
    </source>
</evidence>
<gene>
    <name evidence="12" type="ORF">CAP51_10300</name>
</gene>
<keyword evidence="5" id="KW-0288">FMN</keyword>
<dbReference type="PANTHER" id="PTHR42747:SF3">
    <property type="entry name" value="NITRONATE MONOOXYGENASE-RELATED"/>
    <property type="match status" value="1"/>
</dbReference>
<proteinExistence type="inferred from homology"/>
<comment type="catalytic activity">
    <reaction evidence="10">
        <text>3 propionate 3-nitronate + 3 O2 + H2O = 3 3-oxopropanoate + 2 nitrate + nitrite + H2O2 + 3 H(+)</text>
        <dbReference type="Rhea" id="RHEA:57332"/>
        <dbReference type="ChEBI" id="CHEBI:15377"/>
        <dbReference type="ChEBI" id="CHEBI:15378"/>
        <dbReference type="ChEBI" id="CHEBI:15379"/>
        <dbReference type="ChEBI" id="CHEBI:16240"/>
        <dbReference type="ChEBI" id="CHEBI:16301"/>
        <dbReference type="ChEBI" id="CHEBI:17632"/>
        <dbReference type="ChEBI" id="CHEBI:33190"/>
        <dbReference type="ChEBI" id="CHEBI:136067"/>
    </reaction>
</comment>
<keyword evidence="4" id="KW-0285">Flavoprotein</keyword>
<dbReference type="Proteomes" id="UP000196536">
    <property type="component" value="Unassembled WGS sequence"/>
</dbReference>
<name>A0A1Z9YY24_9GAMM</name>
<evidence type="ECO:0000313" key="13">
    <source>
        <dbReference type="Proteomes" id="UP000196536"/>
    </source>
</evidence>
<dbReference type="SUPFAM" id="SSF51412">
    <property type="entry name" value="Inosine monophosphate dehydrogenase (IMPDH)"/>
    <property type="match status" value="1"/>
</dbReference>
<keyword evidence="13" id="KW-1185">Reference proteome</keyword>
<keyword evidence="6" id="KW-0547">Nucleotide-binding</keyword>
<dbReference type="EMBL" id="NEXX01000003">
    <property type="protein sequence ID" value="OUY07072.1"/>
    <property type="molecule type" value="Genomic_DNA"/>
</dbReference>
<comment type="cofactor">
    <cofactor evidence="1">
        <name>FMN</name>
        <dbReference type="ChEBI" id="CHEBI:58210"/>
    </cofactor>
</comment>
<dbReference type="AlphaFoldDB" id="A0A1Z9YY24"/>
<reference evidence="12 13" key="1">
    <citation type="submission" date="2017-05" db="EMBL/GenBank/DDBJ databases">
        <title>Acinetobacter populi ANC 5415 (= PBJ7), whole genome shotgun sequencing project.</title>
        <authorList>
            <person name="Nemec A."/>
            <person name="Radolfova-Krizova L."/>
        </authorList>
    </citation>
    <scope>NUCLEOTIDE SEQUENCE [LARGE SCALE GENOMIC DNA]</scope>
    <source>
        <strain evidence="12 13">PBJ7</strain>
    </source>
</reference>
<evidence type="ECO:0000256" key="8">
    <source>
        <dbReference type="ARBA" id="ARBA00023033"/>
    </source>
</evidence>
<comment type="similarity">
    <text evidence="2">Belongs to the nitronate monooxygenase family. NMO class I subfamily.</text>
</comment>
<evidence type="ECO:0000256" key="5">
    <source>
        <dbReference type="ARBA" id="ARBA00022643"/>
    </source>
</evidence>
<protein>
    <recommendedName>
        <fullName evidence="11">Nitronate monooxygenase</fullName>
    </recommendedName>
    <alternativeName>
        <fullName evidence="9">Propionate 3-nitronate monooxygenase</fullName>
    </alternativeName>
</protein>
<evidence type="ECO:0000256" key="1">
    <source>
        <dbReference type="ARBA" id="ARBA00001917"/>
    </source>
</evidence>
<dbReference type="GO" id="GO:0018580">
    <property type="term" value="F:nitronate monooxygenase activity"/>
    <property type="evidence" value="ECO:0007669"/>
    <property type="project" value="InterPro"/>
</dbReference>
<dbReference type="Pfam" id="PF03060">
    <property type="entry name" value="NMO"/>
    <property type="match status" value="1"/>
</dbReference>
<evidence type="ECO:0000256" key="4">
    <source>
        <dbReference type="ARBA" id="ARBA00022630"/>
    </source>
</evidence>
<evidence type="ECO:0000313" key="12">
    <source>
        <dbReference type="EMBL" id="OUY07072.1"/>
    </source>
</evidence>
<keyword evidence="8 12" id="KW-0503">Monooxygenase</keyword>
<evidence type="ECO:0000256" key="6">
    <source>
        <dbReference type="ARBA" id="ARBA00022741"/>
    </source>
</evidence>
<dbReference type="FunFam" id="3.20.20.70:FF:000154">
    <property type="entry name" value="Probable nitronate monooxygenase"/>
    <property type="match status" value="1"/>
</dbReference>
<dbReference type="OrthoDB" id="9778912at2"/>
<evidence type="ECO:0000256" key="11">
    <source>
        <dbReference type="ARBA" id="ARBA00067136"/>
    </source>
</evidence>
<comment type="caution">
    <text evidence="12">The sequence shown here is derived from an EMBL/GenBank/DDBJ whole genome shotgun (WGS) entry which is preliminary data.</text>
</comment>
<dbReference type="CDD" id="cd04730">
    <property type="entry name" value="NPD_like"/>
    <property type="match status" value="1"/>
</dbReference>
<dbReference type="InterPro" id="IPR013785">
    <property type="entry name" value="Aldolase_TIM"/>
</dbReference>
<evidence type="ECO:0000256" key="7">
    <source>
        <dbReference type="ARBA" id="ARBA00023002"/>
    </source>
</evidence>
<evidence type="ECO:0000256" key="10">
    <source>
        <dbReference type="ARBA" id="ARBA00049401"/>
    </source>
</evidence>
<evidence type="ECO:0000256" key="3">
    <source>
        <dbReference type="ARBA" id="ARBA00022575"/>
    </source>
</evidence>
<keyword evidence="7" id="KW-0560">Oxidoreductase</keyword>
<keyword evidence="3" id="KW-0216">Detoxification</keyword>
<dbReference type="InterPro" id="IPR004136">
    <property type="entry name" value="NMO"/>
</dbReference>
<dbReference type="RefSeq" id="WP_087620671.1">
    <property type="nucleotide sequence ID" value="NZ_NEXX01000003.1"/>
</dbReference>
<accession>A0A1Z9YY24</accession>
<dbReference type="PANTHER" id="PTHR42747">
    <property type="entry name" value="NITRONATE MONOOXYGENASE-RELATED"/>
    <property type="match status" value="1"/>
</dbReference>
<dbReference type="GO" id="GO:0009636">
    <property type="term" value="P:response to toxic substance"/>
    <property type="evidence" value="ECO:0007669"/>
    <property type="project" value="UniProtKB-KW"/>
</dbReference>
<dbReference type="GO" id="GO:0000166">
    <property type="term" value="F:nucleotide binding"/>
    <property type="evidence" value="ECO:0007669"/>
    <property type="project" value="UniProtKB-KW"/>
</dbReference>
<dbReference type="Gene3D" id="3.20.20.70">
    <property type="entry name" value="Aldolase class I"/>
    <property type="match status" value="1"/>
</dbReference>